<reference evidence="1 2" key="1">
    <citation type="submission" date="2024-02" db="EMBL/GenBank/DDBJ databases">
        <title>High-quality chromosome-scale genome assembly of Pensacola bahiagrass (Paspalum notatum Flugge var. saurae).</title>
        <authorList>
            <person name="Vega J.M."/>
            <person name="Podio M."/>
            <person name="Orjuela J."/>
            <person name="Siena L.A."/>
            <person name="Pessino S.C."/>
            <person name="Combes M.C."/>
            <person name="Mariac C."/>
            <person name="Albertini E."/>
            <person name="Pupilli F."/>
            <person name="Ortiz J.P.A."/>
            <person name="Leblanc O."/>
        </authorList>
    </citation>
    <scope>NUCLEOTIDE SEQUENCE [LARGE SCALE GENOMIC DNA]</scope>
    <source>
        <strain evidence="1">R1</strain>
        <tissue evidence="1">Leaf</tissue>
    </source>
</reference>
<dbReference type="PANTHER" id="PTHR11439">
    <property type="entry name" value="GAG-POL-RELATED RETROTRANSPOSON"/>
    <property type="match status" value="1"/>
</dbReference>
<name>A0AAQ3XD07_PASNO</name>
<dbReference type="AlphaFoldDB" id="A0AAQ3XD07"/>
<sequence length="302" mass="33369">MSFLANGFIAISSSLTDPWTATSHAGCYGNSPNRKESISIKHSPLSSNWPLFTPLSPLLSQPTCLFANSMSKMLFSNLHSNFVEAVYAQQPSGFIDSAPRAWFTRITTFLKTIGFTASAWLRHRLYADHIIVTTSAPSLTDLVVSSLHSEFSMSDMGNLHYFLGTAVTRTPHGFFLSRDTPVNSSSMPTCITASPAPLSLTLNVHYNTSTRTLYRSLAGALQYLAFTRLEITHAVQQVCLHMHYPRDSHFALIKRILRYLHGCPDFGLQLTRSSCDELIAFSDADWAGCLGTCKPPLVSAFF</sequence>
<proteinExistence type="predicted"/>
<dbReference type="PANTHER" id="PTHR11439:SF524">
    <property type="entry name" value="RNA-DIRECTED DNA POLYMERASE, PROTEIN KINASE RLK-PELLE-DLSV FAMILY"/>
    <property type="match status" value="1"/>
</dbReference>
<gene>
    <name evidence="1" type="ORF">U9M48_039247</name>
</gene>
<organism evidence="1 2">
    <name type="scientific">Paspalum notatum var. saurae</name>
    <dbReference type="NCBI Taxonomy" id="547442"/>
    <lineage>
        <taxon>Eukaryota</taxon>
        <taxon>Viridiplantae</taxon>
        <taxon>Streptophyta</taxon>
        <taxon>Embryophyta</taxon>
        <taxon>Tracheophyta</taxon>
        <taxon>Spermatophyta</taxon>
        <taxon>Magnoliopsida</taxon>
        <taxon>Liliopsida</taxon>
        <taxon>Poales</taxon>
        <taxon>Poaceae</taxon>
        <taxon>PACMAD clade</taxon>
        <taxon>Panicoideae</taxon>
        <taxon>Andropogonodae</taxon>
        <taxon>Paspaleae</taxon>
        <taxon>Paspalinae</taxon>
        <taxon>Paspalum</taxon>
    </lineage>
</organism>
<dbReference type="Proteomes" id="UP001341281">
    <property type="component" value="Chromosome 09"/>
</dbReference>
<evidence type="ECO:0000313" key="1">
    <source>
        <dbReference type="EMBL" id="WVZ93251.1"/>
    </source>
</evidence>
<evidence type="ECO:0000313" key="2">
    <source>
        <dbReference type="Proteomes" id="UP001341281"/>
    </source>
</evidence>
<dbReference type="EMBL" id="CP144753">
    <property type="protein sequence ID" value="WVZ93251.1"/>
    <property type="molecule type" value="Genomic_DNA"/>
</dbReference>
<protein>
    <submittedName>
        <fullName evidence="1">Uncharacterized protein</fullName>
    </submittedName>
</protein>
<accession>A0AAQ3XD07</accession>
<keyword evidence="2" id="KW-1185">Reference proteome</keyword>